<name>A0A9D1A0D8_9ACTN</name>
<feature type="signal peptide" evidence="1">
    <location>
        <begin position="1"/>
        <end position="26"/>
    </location>
</feature>
<feature type="chain" id="PRO_5038997674" description="Lipoprotein" evidence="1">
    <location>
        <begin position="27"/>
        <end position="140"/>
    </location>
</feature>
<accession>A0A9D1A0D8</accession>
<reference evidence="2" key="1">
    <citation type="submission" date="2020-10" db="EMBL/GenBank/DDBJ databases">
        <authorList>
            <person name="Gilroy R."/>
        </authorList>
    </citation>
    <scope>NUCLEOTIDE SEQUENCE</scope>
    <source>
        <strain evidence="2">ChiGjej1B1-2707</strain>
    </source>
</reference>
<dbReference type="PROSITE" id="PS51257">
    <property type="entry name" value="PROKAR_LIPOPROTEIN"/>
    <property type="match status" value="1"/>
</dbReference>
<reference evidence="2" key="2">
    <citation type="journal article" date="2021" name="PeerJ">
        <title>Extensive microbial diversity within the chicken gut microbiome revealed by metagenomics and culture.</title>
        <authorList>
            <person name="Gilroy R."/>
            <person name="Ravi A."/>
            <person name="Getino M."/>
            <person name="Pursley I."/>
            <person name="Horton D.L."/>
            <person name="Alikhan N.F."/>
            <person name="Baker D."/>
            <person name="Gharbi K."/>
            <person name="Hall N."/>
            <person name="Watson M."/>
            <person name="Adriaenssens E.M."/>
            <person name="Foster-Nyarko E."/>
            <person name="Jarju S."/>
            <person name="Secka A."/>
            <person name="Antonio M."/>
            <person name="Oren A."/>
            <person name="Chaudhuri R.R."/>
            <person name="La Ragione R."/>
            <person name="Hildebrand F."/>
            <person name="Pallen M.J."/>
        </authorList>
    </citation>
    <scope>NUCLEOTIDE SEQUENCE</scope>
    <source>
        <strain evidence="2">ChiGjej1B1-2707</strain>
    </source>
</reference>
<evidence type="ECO:0008006" key="4">
    <source>
        <dbReference type="Google" id="ProtNLM"/>
    </source>
</evidence>
<keyword evidence="1" id="KW-0732">Signal</keyword>
<dbReference type="AlphaFoldDB" id="A0A9D1A0D8"/>
<evidence type="ECO:0000313" key="2">
    <source>
        <dbReference type="EMBL" id="HIR01484.1"/>
    </source>
</evidence>
<organism evidence="2 3">
    <name type="scientific">Candidatus Aveggerthella stercoripullorum</name>
    <dbReference type="NCBI Taxonomy" id="2840688"/>
    <lineage>
        <taxon>Bacteria</taxon>
        <taxon>Bacillati</taxon>
        <taxon>Actinomycetota</taxon>
        <taxon>Coriobacteriia</taxon>
        <taxon>Eggerthellales</taxon>
        <taxon>Eggerthellaceae</taxon>
        <taxon>Eggerthellaceae incertae sedis</taxon>
        <taxon>Candidatus Aveggerthella</taxon>
    </lineage>
</organism>
<proteinExistence type="predicted"/>
<gene>
    <name evidence="2" type="ORF">IAA69_04400</name>
</gene>
<protein>
    <recommendedName>
        <fullName evidence="4">Lipoprotein</fullName>
    </recommendedName>
</protein>
<evidence type="ECO:0000313" key="3">
    <source>
        <dbReference type="Proteomes" id="UP000824261"/>
    </source>
</evidence>
<dbReference type="EMBL" id="DVGB01000055">
    <property type="protein sequence ID" value="HIR01484.1"/>
    <property type="molecule type" value="Genomic_DNA"/>
</dbReference>
<evidence type="ECO:0000256" key="1">
    <source>
        <dbReference type="SAM" id="SignalP"/>
    </source>
</evidence>
<comment type="caution">
    <text evidence="2">The sequence shown here is derived from an EMBL/GenBank/DDBJ whole genome shotgun (WGS) entry which is preliminary data.</text>
</comment>
<dbReference type="Proteomes" id="UP000824261">
    <property type="component" value="Unassembled WGS sequence"/>
</dbReference>
<sequence>MIVSKGRFGILCAALLALSALLVGCAAGPHQVIDATEECSSCHSDDKPTYEEVVPEGAEQVAPTVAVGTSADTVSVCEPIFTEEDGSYFVPRVVRTVPVSDGSATVELEAGTWVLSLDQGDTATSKLVTVAEGGAEHIDL</sequence>